<evidence type="ECO:0000313" key="3">
    <source>
        <dbReference type="Proteomes" id="UP001605036"/>
    </source>
</evidence>
<dbReference type="EMBL" id="JBHFFA010000003">
    <property type="protein sequence ID" value="KAL2636169.1"/>
    <property type="molecule type" value="Genomic_DNA"/>
</dbReference>
<gene>
    <name evidence="2" type="ORF">R1flu_007648</name>
</gene>
<sequence length="324" mass="36997">MEKADGRSNTVTSVRPSVVTLAKFFLNQIPQVQELTIHAPAIDRIDKIQVLYAAVASWAGELKQEVAEDRRTHSILTERVNGAQAERDLVRQKYELSVSPHPALAELMEAMDTRVKSAKTDAARAREHASNVMDEWRNFNQVWRSSLDSMQAKVDKKRDNLKALRARYHLLTTPEEPTARDLVKCLVMQNSITDIRAEEAEKRVQERDERLRQAQDDLRQTKEELREELLAKDAKLRDLQKTLREQSGEVQSEQLESARKEFHDVEQRFALVESPDLSDTSLPSFLPVLVETVRNTLDAEFDLMRQLQSVQLATPGATTSATRE</sequence>
<evidence type="ECO:0000256" key="1">
    <source>
        <dbReference type="SAM" id="Coils"/>
    </source>
</evidence>
<accession>A0ABD1YZG4</accession>
<comment type="caution">
    <text evidence="2">The sequence shown here is derived from an EMBL/GenBank/DDBJ whole genome shotgun (WGS) entry which is preliminary data.</text>
</comment>
<name>A0ABD1YZG4_9MARC</name>
<proteinExistence type="predicted"/>
<keyword evidence="1" id="KW-0175">Coiled coil</keyword>
<reference evidence="2 3" key="1">
    <citation type="submission" date="2024-09" db="EMBL/GenBank/DDBJ databases">
        <title>Chromosome-scale assembly of Riccia fluitans.</title>
        <authorList>
            <person name="Paukszto L."/>
            <person name="Sawicki J."/>
            <person name="Karawczyk K."/>
            <person name="Piernik-Szablinska J."/>
            <person name="Szczecinska M."/>
            <person name="Mazdziarz M."/>
        </authorList>
    </citation>
    <scope>NUCLEOTIDE SEQUENCE [LARGE SCALE GENOMIC DNA]</scope>
    <source>
        <strain evidence="2">Rf_01</strain>
        <tissue evidence="2">Aerial parts of the thallus</tissue>
    </source>
</reference>
<dbReference type="AlphaFoldDB" id="A0ABD1YZG4"/>
<dbReference type="Proteomes" id="UP001605036">
    <property type="component" value="Unassembled WGS sequence"/>
</dbReference>
<keyword evidence="3" id="KW-1185">Reference proteome</keyword>
<evidence type="ECO:0000313" key="2">
    <source>
        <dbReference type="EMBL" id="KAL2636169.1"/>
    </source>
</evidence>
<protein>
    <submittedName>
        <fullName evidence="2">Uncharacterized protein</fullName>
    </submittedName>
</protein>
<feature type="coiled-coil region" evidence="1">
    <location>
        <begin position="197"/>
        <end position="256"/>
    </location>
</feature>
<organism evidence="2 3">
    <name type="scientific">Riccia fluitans</name>
    <dbReference type="NCBI Taxonomy" id="41844"/>
    <lineage>
        <taxon>Eukaryota</taxon>
        <taxon>Viridiplantae</taxon>
        <taxon>Streptophyta</taxon>
        <taxon>Embryophyta</taxon>
        <taxon>Marchantiophyta</taxon>
        <taxon>Marchantiopsida</taxon>
        <taxon>Marchantiidae</taxon>
        <taxon>Marchantiales</taxon>
        <taxon>Ricciaceae</taxon>
        <taxon>Riccia</taxon>
    </lineage>
</organism>